<protein>
    <submittedName>
        <fullName evidence="1">Uncharacterized protein</fullName>
    </submittedName>
</protein>
<sequence>MSSLIDYNPNSKQIKLTSDIKDIYGTNTDNTALEININQINELSNSLIHSTLALGKITPEPNAKSTTLIKGMFSKSIEALQKKKYEDALKFVTLSIDMMLKARSYYEAFAIQMQELQFMMKHKVDLTLALYSQKYAKNNTTAESSSTTDDGQDMLILCLQDLEMLCSLGLLADPQISLRKTDVYMKLGEFIKAKAEAERGLALVTDLLTSRKVANPAQIKDLSLKLKLLFVSAERAILKENGDL</sequence>
<dbReference type="EMBL" id="UFAJ01000629">
    <property type="protein sequence ID" value="SSD61265.1"/>
    <property type="molecule type" value="Genomic_DNA"/>
</dbReference>
<evidence type="ECO:0000313" key="2">
    <source>
        <dbReference type="Proteomes" id="UP000262825"/>
    </source>
</evidence>
<dbReference type="OrthoDB" id="433738at2759"/>
<proteinExistence type="predicted"/>
<gene>
    <name evidence="1" type="ORF">SCODWIG_03026</name>
</gene>
<evidence type="ECO:0000313" key="1">
    <source>
        <dbReference type="EMBL" id="SSD61265.1"/>
    </source>
</evidence>
<dbReference type="VEuPathDB" id="FungiDB:SCODWIG_03026"/>
<dbReference type="AlphaFoldDB" id="A0A376B9B4"/>
<name>A0A376B9B4_9ASCO</name>
<reference evidence="2" key="1">
    <citation type="submission" date="2018-06" db="EMBL/GenBank/DDBJ databases">
        <authorList>
            <person name="Guldener U."/>
        </authorList>
    </citation>
    <scope>NUCLEOTIDE SEQUENCE [LARGE SCALE GENOMIC DNA]</scope>
    <source>
        <strain evidence="2">UTAD17</strain>
    </source>
</reference>
<keyword evidence="2" id="KW-1185">Reference proteome</keyword>
<dbReference type="Proteomes" id="UP000262825">
    <property type="component" value="Unassembled WGS sequence"/>
</dbReference>
<organism evidence="1 2">
    <name type="scientific">Saccharomycodes ludwigii</name>
    <dbReference type="NCBI Taxonomy" id="36035"/>
    <lineage>
        <taxon>Eukaryota</taxon>
        <taxon>Fungi</taxon>
        <taxon>Dikarya</taxon>
        <taxon>Ascomycota</taxon>
        <taxon>Saccharomycotina</taxon>
        <taxon>Saccharomycetes</taxon>
        <taxon>Saccharomycodales</taxon>
        <taxon>Saccharomycodaceae</taxon>
        <taxon>Saccharomycodes</taxon>
    </lineage>
</organism>
<accession>A0A376B9B4</accession>